<dbReference type="EMBL" id="CYZK01000014">
    <property type="protein sequence ID" value="CUO47113.1"/>
    <property type="molecule type" value="Genomic_DNA"/>
</dbReference>
<dbReference type="Proteomes" id="UP000260655">
    <property type="component" value="Unassembled WGS sequence"/>
</dbReference>
<evidence type="ECO:0000313" key="4">
    <source>
        <dbReference type="EMBL" id="GLG87507.1"/>
    </source>
</evidence>
<evidence type="ECO:0000313" key="7">
    <source>
        <dbReference type="Proteomes" id="UP000260655"/>
    </source>
</evidence>
<reference evidence="5 7" key="2">
    <citation type="submission" date="2018-08" db="EMBL/GenBank/DDBJ databases">
        <title>A genome reference for cultivated species of the human gut microbiota.</title>
        <authorList>
            <person name="Zou Y."/>
            <person name="Xue W."/>
            <person name="Luo G."/>
        </authorList>
    </citation>
    <scope>NUCLEOTIDE SEQUENCE [LARGE SCALE GENOMIC DNA]</scope>
    <source>
        <strain evidence="5 7">TM07-19</strain>
    </source>
</reference>
<evidence type="ECO:0000313" key="6">
    <source>
        <dbReference type="Proteomes" id="UP000095362"/>
    </source>
</evidence>
<reference evidence="3 6" key="1">
    <citation type="submission" date="2015-09" db="EMBL/GenBank/DDBJ databases">
        <authorList>
            <consortium name="Pathogen Informatics"/>
        </authorList>
    </citation>
    <scope>NUCLEOTIDE SEQUENCE [LARGE SCALE GENOMIC DNA]</scope>
    <source>
        <strain evidence="3 6">2789STDY5834866</strain>
    </source>
</reference>
<dbReference type="InterPro" id="IPR047057">
    <property type="entry name" value="MerR_fam"/>
</dbReference>
<dbReference type="PANTHER" id="PTHR30204">
    <property type="entry name" value="REDOX-CYCLING DRUG-SENSING TRANSCRIPTIONAL ACTIVATOR SOXR"/>
    <property type="match status" value="1"/>
</dbReference>
<dbReference type="GO" id="GO:0003677">
    <property type="term" value="F:DNA binding"/>
    <property type="evidence" value="ECO:0007669"/>
    <property type="project" value="UniProtKB-KW"/>
</dbReference>
<dbReference type="PROSITE" id="PS50937">
    <property type="entry name" value="HTH_MERR_2"/>
    <property type="match status" value="1"/>
</dbReference>
<reference evidence="4" key="3">
    <citation type="submission" date="2022-09" db="EMBL/GenBank/DDBJ databases">
        <title>Draft genome sequence of Coprococcus comes strain 31264.</title>
        <authorList>
            <person name="Atsushi H."/>
            <person name="Moriya O."/>
            <person name="Mitsuo S."/>
        </authorList>
    </citation>
    <scope>NUCLEOTIDE SEQUENCE</scope>
    <source>
        <strain evidence="4">JCM 31264</strain>
    </source>
</reference>
<dbReference type="InterPro" id="IPR000551">
    <property type="entry name" value="MerR-type_HTH_dom"/>
</dbReference>
<dbReference type="Gene3D" id="1.10.1660.10">
    <property type="match status" value="1"/>
</dbReference>
<dbReference type="RefSeq" id="WP_055248172.1">
    <property type="nucleotide sequence ID" value="NZ_BSCI01000012.1"/>
</dbReference>
<dbReference type="GO" id="GO:0003700">
    <property type="term" value="F:DNA-binding transcription factor activity"/>
    <property type="evidence" value="ECO:0007669"/>
    <property type="project" value="InterPro"/>
</dbReference>
<proteinExistence type="predicted"/>
<dbReference type="PANTHER" id="PTHR30204:SF90">
    <property type="entry name" value="HTH-TYPE TRANSCRIPTIONAL ACTIVATOR MTA"/>
    <property type="match status" value="1"/>
</dbReference>
<name>A0A174FA78_9FIRM</name>
<keyword evidence="1" id="KW-0238">DNA-binding</keyword>
<evidence type="ECO:0000313" key="5">
    <source>
        <dbReference type="EMBL" id="RGJ21514.1"/>
    </source>
</evidence>
<gene>
    <name evidence="3" type="primary">mta_1</name>
    <name evidence="4" type="ORF">comes_20530</name>
    <name evidence="5" type="ORF">DXD67_12930</name>
    <name evidence="3" type="ORF">ERS852481_02153</name>
</gene>
<dbReference type="SMART" id="SM00422">
    <property type="entry name" value="HTH_MERR"/>
    <property type="match status" value="1"/>
</dbReference>
<dbReference type="Proteomes" id="UP001145109">
    <property type="component" value="Unassembled WGS sequence"/>
</dbReference>
<feature type="domain" description="HTH merR-type" evidence="2">
    <location>
        <begin position="1"/>
        <end position="69"/>
    </location>
</feature>
<evidence type="ECO:0000259" key="2">
    <source>
        <dbReference type="PROSITE" id="PS50937"/>
    </source>
</evidence>
<dbReference type="EMBL" id="QSOV01000016">
    <property type="protein sequence ID" value="RGJ21514.1"/>
    <property type="molecule type" value="Genomic_DNA"/>
</dbReference>
<accession>A0A174FA78</accession>
<dbReference type="Proteomes" id="UP000095362">
    <property type="component" value="Unassembled WGS sequence"/>
</dbReference>
<dbReference type="AlphaFoldDB" id="A0A174FA78"/>
<evidence type="ECO:0000256" key="1">
    <source>
        <dbReference type="ARBA" id="ARBA00023125"/>
    </source>
</evidence>
<protein>
    <submittedName>
        <fullName evidence="5">MerR family transcriptional regulator</fullName>
    </submittedName>
    <submittedName>
        <fullName evidence="3">Multidrug transporter activation protein</fullName>
    </submittedName>
</protein>
<dbReference type="SUPFAM" id="SSF46955">
    <property type="entry name" value="Putative DNA-binding domain"/>
    <property type="match status" value="1"/>
</dbReference>
<organism evidence="3 6">
    <name type="scientific">Coprococcus comes</name>
    <dbReference type="NCBI Taxonomy" id="410072"/>
    <lineage>
        <taxon>Bacteria</taxon>
        <taxon>Bacillati</taxon>
        <taxon>Bacillota</taxon>
        <taxon>Clostridia</taxon>
        <taxon>Lachnospirales</taxon>
        <taxon>Lachnospiraceae</taxon>
        <taxon>Coprococcus</taxon>
    </lineage>
</organism>
<reference evidence="4" key="4">
    <citation type="submission" date="2022-11" db="EMBL/GenBank/DDBJ databases">
        <title>Draft genome sequence of Coprococcus comes strain 31264.</title>
        <authorList>
            <person name="Hisatomi A."/>
            <person name="Ohkuma M."/>
            <person name="Sakamoto M."/>
        </authorList>
    </citation>
    <scope>NUCLEOTIDE SEQUENCE</scope>
    <source>
        <strain evidence="4">JCM 31264</strain>
    </source>
</reference>
<evidence type="ECO:0000313" key="3">
    <source>
        <dbReference type="EMBL" id="CUO47113.1"/>
    </source>
</evidence>
<dbReference type="EMBL" id="BSCI01000012">
    <property type="protein sequence ID" value="GLG87507.1"/>
    <property type="molecule type" value="Genomic_DNA"/>
</dbReference>
<dbReference type="InterPro" id="IPR009061">
    <property type="entry name" value="DNA-bd_dom_put_sf"/>
</dbReference>
<dbReference type="Pfam" id="PF13411">
    <property type="entry name" value="MerR_1"/>
    <property type="match status" value="1"/>
</dbReference>
<sequence length="112" mass="12937">MTLREICETLGVSRRALQGYEKAGLVASTGRNKYGHLLYDEKARERIAEIKFYQQLGFSIKEISDIIDASNVVVKNALERQVQKLVEEKNQIDYLIERANQIITKLEKENHN</sequence>